<evidence type="ECO:0000256" key="1">
    <source>
        <dbReference type="SAM" id="MobiDB-lite"/>
    </source>
</evidence>
<accession>A0A395HMD1</accession>
<dbReference type="AlphaFoldDB" id="A0A395HMD1"/>
<organism evidence="2 3">
    <name type="scientific">Aspergillus homomorphus (strain CBS 101889)</name>
    <dbReference type="NCBI Taxonomy" id="1450537"/>
    <lineage>
        <taxon>Eukaryota</taxon>
        <taxon>Fungi</taxon>
        <taxon>Dikarya</taxon>
        <taxon>Ascomycota</taxon>
        <taxon>Pezizomycotina</taxon>
        <taxon>Eurotiomycetes</taxon>
        <taxon>Eurotiomycetidae</taxon>
        <taxon>Eurotiales</taxon>
        <taxon>Aspergillaceae</taxon>
        <taxon>Aspergillus</taxon>
        <taxon>Aspergillus subgen. Circumdati</taxon>
    </lineage>
</organism>
<dbReference type="Proteomes" id="UP000248961">
    <property type="component" value="Unassembled WGS sequence"/>
</dbReference>
<name>A0A395HMD1_ASPHC</name>
<dbReference type="EMBL" id="KZ824311">
    <property type="protein sequence ID" value="RAL08659.1"/>
    <property type="molecule type" value="Genomic_DNA"/>
</dbReference>
<proteinExistence type="predicted"/>
<dbReference type="VEuPathDB" id="FungiDB:BO97DRAFT_408189"/>
<dbReference type="GeneID" id="37200086"/>
<evidence type="ECO:0000313" key="3">
    <source>
        <dbReference type="Proteomes" id="UP000248961"/>
    </source>
</evidence>
<dbReference type="RefSeq" id="XP_025547813.1">
    <property type="nucleotide sequence ID" value="XM_025695797.1"/>
</dbReference>
<sequence length="61" mass="6818">MRYAPAAAQRNGRSADGVDRSLKQNAYPDDFYDLVVTIHRVGSIVLPARESRSERGIRRAS</sequence>
<protein>
    <submittedName>
        <fullName evidence="2">Uncharacterized protein</fullName>
    </submittedName>
</protein>
<evidence type="ECO:0000313" key="2">
    <source>
        <dbReference type="EMBL" id="RAL08659.1"/>
    </source>
</evidence>
<feature type="region of interest" description="Disordered" evidence="1">
    <location>
        <begin position="1"/>
        <end position="22"/>
    </location>
</feature>
<keyword evidence="3" id="KW-1185">Reference proteome</keyword>
<gene>
    <name evidence="2" type="ORF">BO97DRAFT_408189</name>
</gene>
<reference evidence="2 3" key="1">
    <citation type="submission" date="2018-02" db="EMBL/GenBank/DDBJ databases">
        <title>The genomes of Aspergillus section Nigri reveals drivers in fungal speciation.</title>
        <authorList>
            <consortium name="DOE Joint Genome Institute"/>
            <person name="Vesth T.C."/>
            <person name="Nybo J."/>
            <person name="Theobald S."/>
            <person name="Brandl J."/>
            <person name="Frisvad J.C."/>
            <person name="Nielsen K.F."/>
            <person name="Lyhne E.K."/>
            <person name="Kogle M.E."/>
            <person name="Kuo A."/>
            <person name="Riley R."/>
            <person name="Clum A."/>
            <person name="Nolan M."/>
            <person name="Lipzen A."/>
            <person name="Salamov A."/>
            <person name="Henrissat B."/>
            <person name="Wiebenga A."/>
            <person name="De vries R.P."/>
            <person name="Grigoriev I.V."/>
            <person name="Mortensen U.H."/>
            <person name="Andersen M.R."/>
            <person name="Baker S.E."/>
        </authorList>
    </citation>
    <scope>NUCLEOTIDE SEQUENCE [LARGE SCALE GENOMIC DNA]</scope>
    <source>
        <strain evidence="2 3">CBS 101889</strain>
    </source>
</reference>